<gene>
    <name evidence="1" type="ORF">C489_05973</name>
</gene>
<dbReference type="Proteomes" id="UP000011632">
    <property type="component" value="Unassembled WGS sequence"/>
</dbReference>
<reference evidence="1 2" key="1">
    <citation type="journal article" date="2014" name="PLoS Genet.">
        <title>Phylogenetically driven sequencing of extremely halophilic archaea reveals strategies for static and dynamic osmo-response.</title>
        <authorList>
            <person name="Becker E.A."/>
            <person name="Seitzer P.M."/>
            <person name="Tritt A."/>
            <person name="Larsen D."/>
            <person name="Krusor M."/>
            <person name="Yao A.I."/>
            <person name="Wu D."/>
            <person name="Madern D."/>
            <person name="Eisen J.A."/>
            <person name="Darling A.E."/>
            <person name="Facciotti M.T."/>
        </authorList>
    </citation>
    <scope>NUCLEOTIDE SEQUENCE [LARGE SCALE GENOMIC DNA]</scope>
    <source>
        <strain evidence="1 2">JCM 10478</strain>
    </source>
</reference>
<dbReference type="PATRIC" id="fig|1227496.3.peg.1204"/>
<name>L9Y495_9EURY</name>
<organism evidence="1 2">
    <name type="scientific">Natrinema versiforme JCM 10478</name>
    <dbReference type="NCBI Taxonomy" id="1227496"/>
    <lineage>
        <taxon>Archaea</taxon>
        <taxon>Methanobacteriati</taxon>
        <taxon>Methanobacteriota</taxon>
        <taxon>Stenosarchaea group</taxon>
        <taxon>Halobacteria</taxon>
        <taxon>Halobacteriales</taxon>
        <taxon>Natrialbaceae</taxon>
        <taxon>Natrinema</taxon>
    </lineage>
</organism>
<comment type="caution">
    <text evidence="1">The sequence shown here is derived from an EMBL/GenBank/DDBJ whole genome shotgun (WGS) entry which is preliminary data.</text>
</comment>
<proteinExistence type="predicted"/>
<dbReference type="RefSeq" id="WP_006430252.1">
    <property type="nucleotide sequence ID" value="NZ_AOID01000019.1"/>
</dbReference>
<dbReference type="AlphaFoldDB" id="L9Y495"/>
<keyword evidence="2" id="KW-1185">Reference proteome</keyword>
<dbReference type="STRING" id="1227496.C489_05973"/>
<dbReference type="EMBL" id="AOID01000019">
    <property type="protein sequence ID" value="ELY68890.1"/>
    <property type="molecule type" value="Genomic_DNA"/>
</dbReference>
<evidence type="ECO:0000313" key="1">
    <source>
        <dbReference type="EMBL" id="ELY68890.1"/>
    </source>
</evidence>
<accession>L9Y495</accession>
<protein>
    <submittedName>
        <fullName evidence="1">Uncharacterized protein</fullName>
    </submittedName>
</protein>
<sequence>MSESDPSRELVESLHEQAFEAQSFARTVLAGTLAYEDGVLEKSQLNDLIESTSDDGMIPSECYPGDEYFDRAQTKLENRY</sequence>
<evidence type="ECO:0000313" key="2">
    <source>
        <dbReference type="Proteomes" id="UP000011632"/>
    </source>
</evidence>